<dbReference type="PROSITE" id="PS50929">
    <property type="entry name" value="ABC_TM1F"/>
    <property type="match status" value="1"/>
</dbReference>
<keyword evidence="7 9" id="KW-1133">Transmembrane helix</keyword>
<dbReference type="SUPFAM" id="SSF90123">
    <property type="entry name" value="ABC transporter transmembrane region"/>
    <property type="match status" value="1"/>
</dbReference>
<dbReference type="EMBL" id="MU128933">
    <property type="protein sequence ID" value="KAF9517313.1"/>
    <property type="molecule type" value="Genomic_DNA"/>
</dbReference>
<dbReference type="GO" id="GO:0140359">
    <property type="term" value="F:ABC-type transporter activity"/>
    <property type="evidence" value="ECO:0007669"/>
    <property type="project" value="InterPro"/>
</dbReference>
<evidence type="ECO:0008006" key="14">
    <source>
        <dbReference type="Google" id="ProtNLM"/>
    </source>
</evidence>
<feature type="domain" description="ABC transmembrane type-1" evidence="11">
    <location>
        <begin position="1"/>
        <end position="114"/>
    </location>
</feature>
<keyword evidence="3" id="KW-0813">Transport</keyword>
<keyword evidence="13" id="KW-1185">Reference proteome</keyword>
<dbReference type="GO" id="GO:0005524">
    <property type="term" value="F:ATP binding"/>
    <property type="evidence" value="ECO:0007669"/>
    <property type="project" value="UniProtKB-KW"/>
</dbReference>
<keyword evidence="5" id="KW-0547">Nucleotide-binding</keyword>
<dbReference type="InterPro" id="IPR027417">
    <property type="entry name" value="P-loop_NTPase"/>
</dbReference>
<evidence type="ECO:0000313" key="13">
    <source>
        <dbReference type="Proteomes" id="UP000886523"/>
    </source>
</evidence>
<dbReference type="Proteomes" id="UP000886523">
    <property type="component" value="Unassembled WGS sequence"/>
</dbReference>
<evidence type="ECO:0000256" key="9">
    <source>
        <dbReference type="SAM" id="Phobius"/>
    </source>
</evidence>
<dbReference type="PANTHER" id="PTHR24223:SF456">
    <property type="entry name" value="MULTIDRUG RESISTANCE-ASSOCIATED PROTEIN LETHAL(2)03659"/>
    <property type="match status" value="1"/>
</dbReference>
<name>A0A9P6E013_9AGAM</name>
<organism evidence="12 13">
    <name type="scientific">Hydnum rufescens UP504</name>
    <dbReference type="NCBI Taxonomy" id="1448309"/>
    <lineage>
        <taxon>Eukaryota</taxon>
        <taxon>Fungi</taxon>
        <taxon>Dikarya</taxon>
        <taxon>Basidiomycota</taxon>
        <taxon>Agaricomycotina</taxon>
        <taxon>Agaricomycetes</taxon>
        <taxon>Cantharellales</taxon>
        <taxon>Hydnaceae</taxon>
        <taxon>Hydnum</taxon>
    </lineage>
</organism>
<feature type="domain" description="ABC transporter" evidence="10">
    <location>
        <begin position="154"/>
        <end position="395"/>
    </location>
</feature>
<dbReference type="PROSITE" id="PS50893">
    <property type="entry name" value="ABC_TRANSPORTER_2"/>
    <property type="match status" value="1"/>
</dbReference>
<feature type="transmembrane region" description="Helical" evidence="9">
    <location>
        <begin position="63"/>
        <end position="83"/>
    </location>
</feature>
<keyword evidence="6" id="KW-0067">ATP-binding</keyword>
<dbReference type="Gene3D" id="3.40.50.300">
    <property type="entry name" value="P-loop containing nucleotide triphosphate hydrolases"/>
    <property type="match status" value="1"/>
</dbReference>
<dbReference type="GO" id="GO:0016020">
    <property type="term" value="C:membrane"/>
    <property type="evidence" value="ECO:0007669"/>
    <property type="project" value="UniProtKB-SubCell"/>
</dbReference>
<reference evidence="12" key="1">
    <citation type="journal article" date="2020" name="Nat. Commun.">
        <title>Large-scale genome sequencing of mycorrhizal fungi provides insights into the early evolution of symbiotic traits.</title>
        <authorList>
            <person name="Miyauchi S."/>
            <person name="Kiss E."/>
            <person name="Kuo A."/>
            <person name="Drula E."/>
            <person name="Kohler A."/>
            <person name="Sanchez-Garcia M."/>
            <person name="Morin E."/>
            <person name="Andreopoulos B."/>
            <person name="Barry K.W."/>
            <person name="Bonito G."/>
            <person name="Buee M."/>
            <person name="Carver A."/>
            <person name="Chen C."/>
            <person name="Cichocki N."/>
            <person name="Clum A."/>
            <person name="Culley D."/>
            <person name="Crous P.W."/>
            <person name="Fauchery L."/>
            <person name="Girlanda M."/>
            <person name="Hayes R.D."/>
            <person name="Keri Z."/>
            <person name="LaButti K."/>
            <person name="Lipzen A."/>
            <person name="Lombard V."/>
            <person name="Magnuson J."/>
            <person name="Maillard F."/>
            <person name="Murat C."/>
            <person name="Nolan M."/>
            <person name="Ohm R.A."/>
            <person name="Pangilinan J."/>
            <person name="Pereira M.F."/>
            <person name="Perotto S."/>
            <person name="Peter M."/>
            <person name="Pfister S."/>
            <person name="Riley R."/>
            <person name="Sitrit Y."/>
            <person name="Stielow J.B."/>
            <person name="Szollosi G."/>
            <person name="Zifcakova L."/>
            <person name="Stursova M."/>
            <person name="Spatafora J.W."/>
            <person name="Tedersoo L."/>
            <person name="Vaario L.M."/>
            <person name="Yamada A."/>
            <person name="Yan M."/>
            <person name="Wang P."/>
            <person name="Xu J."/>
            <person name="Bruns T."/>
            <person name="Baldrian P."/>
            <person name="Vilgalys R."/>
            <person name="Dunand C."/>
            <person name="Henrissat B."/>
            <person name="Grigoriev I.V."/>
            <person name="Hibbett D."/>
            <person name="Nagy L.G."/>
            <person name="Martin F.M."/>
        </authorList>
    </citation>
    <scope>NUCLEOTIDE SEQUENCE</scope>
    <source>
        <strain evidence="12">UP504</strain>
    </source>
</reference>
<evidence type="ECO:0000256" key="4">
    <source>
        <dbReference type="ARBA" id="ARBA00022692"/>
    </source>
</evidence>
<comment type="subcellular location">
    <subcellularLocation>
        <location evidence="1">Membrane</location>
        <topology evidence="1">Multi-pass membrane protein</topology>
    </subcellularLocation>
</comment>
<comment type="similarity">
    <text evidence="2">Belongs to the ABC transporter superfamily. ABCC family. Conjugate transporter (TC 3.A.1.208) subfamily.</text>
</comment>
<proteinExistence type="inferred from homology"/>
<accession>A0A9P6E013</accession>
<dbReference type="AlphaFoldDB" id="A0A9P6E013"/>
<dbReference type="InterPro" id="IPR036640">
    <property type="entry name" value="ABC1_TM_sf"/>
</dbReference>
<keyword evidence="8 9" id="KW-0472">Membrane</keyword>
<gene>
    <name evidence="12" type="ORF">BS47DRAFT_1291272</name>
</gene>
<evidence type="ECO:0000256" key="7">
    <source>
        <dbReference type="ARBA" id="ARBA00022989"/>
    </source>
</evidence>
<dbReference type="SMART" id="SM00382">
    <property type="entry name" value="AAA"/>
    <property type="match status" value="1"/>
</dbReference>
<keyword evidence="4 9" id="KW-0812">Transmembrane</keyword>
<dbReference type="SUPFAM" id="SSF52540">
    <property type="entry name" value="P-loop containing nucleoside triphosphate hydrolases"/>
    <property type="match status" value="1"/>
</dbReference>
<evidence type="ECO:0000256" key="2">
    <source>
        <dbReference type="ARBA" id="ARBA00009726"/>
    </source>
</evidence>
<evidence type="ECO:0000256" key="6">
    <source>
        <dbReference type="ARBA" id="ARBA00022840"/>
    </source>
</evidence>
<dbReference type="Gene3D" id="1.20.1560.10">
    <property type="entry name" value="ABC transporter type 1, transmembrane domain"/>
    <property type="match status" value="1"/>
</dbReference>
<dbReference type="InterPro" id="IPR050173">
    <property type="entry name" value="ABC_transporter_C-like"/>
</dbReference>
<evidence type="ECO:0000259" key="10">
    <source>
        <dbReference type="PROSITE" id="PS50893"/>
    </source>
</evidence>
<dbReference type="InterPro" id="IPR011527">
    <property type="entry name" value="ABC1_TM_dom"/>
</dbReference>
<evidence type="ECO:0000256" key="1">
    <source>
        <dbReference type="ARBA" id="ARBA00004141"/>
    </source>
</evidence>
<dbReference type="CDD" id="cd03244">
    <property type="entry name" value="ABCC_MRP_domain2"/>
    <property type="match status" value="1"/>
</dbReference>
<dbReference type="InterPro" id="IPR003439">
    <property type="entry name" value="ABC_transporter-like_ATP-bd"/>
</dbReference>
<sequence>DGILRSELYSHFSESLSGLATIPAYGESSRFIAENCRFIDHENSALYLIVTNQRWLSVRMDNLGSILILCVSLMYAMFGVSGVSPAQIGLVFTYATETTTMLSLGTRQTAEVENNMNAVERIFQYSDEGAIPQEAAYEINDPPLPPSWPERGEVEFKDVVFSYRPGLPPVLQGISFLVQGGQKIGVVGRTGAGKSSLMTALFRLVELSSGSIRIDGLDISKLGLRKLRSKISIIRQDPLIFSGTIRSNLDPFSQHDDARLWDALRRSHLVNSFDSGEEKSRPRFTLDTTIEPEGSNLSVGEQRSLLSLARALCKDSQIVVMDEATASVDLETDSKIHETVLAEFSSRTILCIAHRLRTIVHYDKILVLDQGQAIEFDAPLNLFDRKHGVFRSLCGQSHIGWKEIEVGIVSLETARCA</sequence>
<evidence type="ECO:0000259" key="11">
    <source>
        <dbReference type="PROSITE" id="PS50929"/>
    </source>
</evidence>
<dbReference type="InterPro" id="IPR003593">
    <property type="entry name" value="AAA+_ATPase"/>
</dbReference>
<feature type="non-terminal residue" evidence="12">
    <location>
        <position position="1"/>
    </location>
</feature>
<comment type="caution">
    <text evidence="12">The sequence shown here is derived from an EMBL/GenBank/DDBJ whole genome shotgun (WGS) entry which is preliminary data.</text>
</comment>
<dbReference type="Pfam" id="PF00664">
    <property type="entry name" value="ABC_membrane"/>
    <property type="match status" value="1"/>
</dbReference>
<dbReference type="OrthoDB" id="6500128at2759"/>
<evidence type="ECO:0000256" key="8">
    <source>
        <dbReference type="ARBA" id="ARBA00023136"/>
    </source>
</evidence>
<evidence type="ECO:0000256" key="5">
    <source>
        <dbReference type="ARBA" id="ARBA00022741"/>
    </source>
</evidence>
<evidence type="ECO:0000313" key="12">
    <source>
        <dbReference type="EMBL" id="KAF9517313.1"/>
    </source>
</evidence>
<dbReference type="Pfam" id="PF00005">
    <property type="entry name" value="ABC_tran"/>
    <property type="match status" value="1"/>
</dbReference>
<protein>
    <recommendedName>
        <fullName evidence="14">P-loop containing nucleoside triphosphate hydrolase protein</fullName>
    </recommendedName>
</protein>
<dbReference type="GO" id="GO:0016887">
    <property type="term" value="F:ATP hydrolysis activity"/>
    <property type="evidence" value="ECO:0007669"/>
    <property type="project" value="InterPro"/>
</dbReference>
<dbReference type="PANTHER" id="PTHR24223">
    <property type="entry name" value="ATP-BINDING CASSETTE SUB-FAMILY C"/>
    <property type="match status" value="1"/>
</dbReference>
<evidence type="ECO:0000256" key="3">
    <source>
        <dbReference type="ARBA" id="ARBA00022448"/>
    </source>
</evidence>
<dbReference type="FunFam" id="3.40.50.300:FF:000565">
    <property type="entry name" value="ABC bile acid transporter"/>
    <property type="match status" value="1"/>
</dbReference>